<feature type="signal peptide" evidence="1">
    <location>
        <begin position="1"/>
        <end position="21"/>
    </location>
</feature>
<dbReference type="AlphaFoldDB" id="A0A3M2I3S8"/>
<proteinExistence type="predicted"/>
<accession>A0A3M2I3S8</accession>
<sequence length="221" mass="24950">MKRPPACHPLAALLMLGFLLAGCSRNVSMNANDPKPFDPQTLDRGSAKLNPTPQQAYEITLTIDNAPGPFAVVEGIAQFDVTNEGECGYIDPFAGVPHRITSSEPFELNKISENEYRGTLYLDYMQDDAYYDRAVCHWEFTQARARLRATESPDDTRFLPRLDRDELMAQQSRTTYFWRGGYPRDEIDNSPDNGTINPDRVAPEIRDDLFSITLNARKVSP</sequence>
<keyword evidence="3" id="KW-1185">Reference proteome</keyword>
<keyword evidence="1" id="KW-0732">Signal</keyword>
<comment type="caution">
    <text evidence="2">The sequence shown here is derived from an EMBL/GenBank/DDBJ whole genome shotgun (WGS) entry which is preliminary data.</text>
</comment>
<evidence type="ECO:0000256" key="1">
    <source>
        <dbReference type="SAM" id="SignalP"/>
    </source>
</evidence>
<dbReference type="PROSITE" id="PS51257">
    <property type="entry name" value="PROKAR_LIPOPROTEIN"/>
    <property type="match status" value="1"/>
</dbReference>
<evidence type="ECO:0000313" key="2">
    <source>
        <dbReference type="EMBL" id="RMH93137.1"/>
    </source>
</evidence>
<evidence type="ECO:0008006" key="4">
    <source>
        <dbReference type="Google" id="ProtNLM"/>
    </source>
</evidence>
<name>A0A3M2I3S8_9GAMM</name>
<dbReference type="Proteomes" id="UP000275012">
    <property type="component" value="Unassembled WGS sequence"/>
</dbReference>
<evidence type="ECO:0000313" key="3">
    <source>
        <dbReference type="Proteomes" id="UP000275012"/>
    </source>
</evidence>
<protein>
    <recommendedName>
        <fullName evidence="4">Secreted protein</fullName>
    </recommendedName>
</protein>
<organism evidence="2 3">
    <name type="scientific">Solilutibacter pythonis</name>
    <dbReference type="NCBI Taxonomy" id="2483112"/>
    <lineage>
        <taxon>Bacteria</taxon>
        <taxon>Pseudomonadati</taxon>
        <taxon>Pseudomonadota</taxon>
        <taxon>Gammaproteobacteria</taxon>
        <taxon>Lysobacterales</taxon>
        <taxon>Lysobacteraceae</taxon>
        <taxon>Solilutibacter</taxon>
    </lineage>
</organism>
<gene>
    <name evidence="2" type="ORF">EBB59_06250</name>
</gene>
<dbReference type="EMBL" id="RFLY01000007">
    <property type="protein sequence ID" value="RMH93137.1"/>
    <property type="molecule type" value="Genomic_DNA"/>
</dbReference>
<feature type="chain" id="PRO_5018106364" description="Secreted protein" evidence="1">
    <location>
        <begin position="22"/>
        <end position="221"/>
    </location>
</feature>
<reference evidence="2 3" key="1">
    <citation type="submission" date="2018-10" db="EMBL/GenBank/DDBJ databases">
        <title>Proposal of Lysobacter pythonis sp. nov. isolated from royal pythons (Python regius).</title>
        <authorList>
            <person name="Hans-Juergen B."/>
            <person name="Huptas C."/>
            <person name="Sandra B."/>
            <person name="Igor L."/>
            <person name="Joachim S."/>
            <person name="Siegfried S."/>
            <person name="Mareike W."/>
            <person name="Peter K."/>
        </authorList>
    </citation>
    <scope>NUCLEOTIDE SEQUENCE [LARGE SCALE GENOMIC DNA]</scope>
    <source>
        <strain evidence="2 3">4284/11</strain>
    </source>
</reference>
<dbReference type="OrthoDB" id="6853546at2"/>